<reference evidence="2 3" key="1">
    <citation type="submission" date="2020-08" db="EMBL/GenBank/DDBJ databases">
        <title>Sequencing the genomes of 1000 actinobacteria strains.</title>
        <authorList>
            <person name="Klenk H.-P."/>
        </authorList>
    </citation>
    <scope>NUCLEOTIDE SEQUENCE [LARGE SCALE GENOMIC DNA]</scope>
    <source>
        <strain evidence="2 3">DSM 45823</strain>
    </source>
</reference>
<keyword evidence="3" id="KW-1185">Reference proteome</keyword>
<keyword evidence="1" id="KW-0812">Transmembrane</keyword>
<organism evidence="2 3">
    <name type="scientific">Thermomonospora cellulosilytica</name>
    <dbReference type="NCBI Taxonomy" id="1411118"/>
    <lineage>
        <taxon>Bacteria</taxon>
        <taxon>Bacillati</taxon>
        <taxon>Actinomycetota</taxon>
        <taxon>Actinomycetes</taxon>
        <taxon>Streptosporangiales</taxon>
        <taxon>Thermomonosporaceae</taxon>
        <taxon>Thermomonospora</taxon>
    </lineage>
</organism>
<proteinExistence type="predicted"/>
<evidence type="ECO:0000313" key="3">
    <source>
        <dbReference type="Proteomes" id="UP000539313"/>
    </source>
</evidence>
<dbReference type="Proteomes" id="UP000539313">
    <property type="component" value="Unassembled WGS sequence"/>
</dbReference>
<protein>
    <submittedName>
        <fullName evidence="2">Uncharacterized protein</fullName>
    </submittedName>
</protein>
<gene>
    <name evidence="2" type="ORF">HNR21_001662</name>
</gene>
<feature type="transmembrane region" description="Helical" evidence="1">
    <location>
        <begin position="12"/>
        <end position="31"/>
    </location>
</feature>
<keyword evidence="1" id="KW-0472">Membrane</keyword>
<evidence type="ECO:0000256" key="1">
    <source>
        <dbReference type="SAM" id="Phobius"/>
    </source>
</evidence>
<dbReference type="AlphaFoldDB" id="A0A7W3MVR1"/>
<name>A0A7W3MVR1_9ACTN</name>
<keyword evidence="1" id="KW-1133">Transmembrane helix</keyword>
<comment type="caution">
    <text evidence="2">The sequence shown here is derived from an EMBL/GenBank/DDBJ whole genome shotgun (WGS) entry which is preliminary data.</text>
</comment>
<dbReference type="EMBL" id="JACJII010000001">
    <property type="protein sequence ID" value="MBA9002780.1"/>
    <property type="molecule type" value="Genomic_DNA"/>
</dbReference>
<evidence type="ECO:0000313" key="2">
    <source>
        <dbReference type="EMBL" id="MBA9002780.1"/>
    </source>
</evidence>
<accession>A0A7W3MVR1</accession>
<sequence length="32" mass="3208">MRRVIRLGVLDPAVVLFALAAGGLAAGAAAWT</sequence>